<dbReference type="Gene3D" id="1.10.287.1260">
    <property type="match status" value="1"/>
</dbReference>
<feature type="domain" description="Mechanosensitive ion channel MscS" evidence="9">
    <location>
        <begin position="643"/>
        <end position="710"/>
    </location>
</feature>
<dbReference type="eggNOG" id="COG3264">
    <property type="taxonomic scope" value="Bacteria"/>
</dbReference>
<dbReference type="PROSITE" id="PS01246">
    <property type="entry name" value="UPF0003"/>
    <property type="match status" value="1"/>
</dbReference>
<dbReference type="PANTHER" id="PTHR30347">
    <property type="entry name" value="POTASSIUM CHANNEL RELATED"/>
    <property type="match status" value="1"/>
</dbReference>
<dbReference type="InterPro" id="IPR011014">
    <property type="entry name" value="MscS_channel_TM-2"/>
</dbReference>
<protein>
    <recommendedName>
        <fullName evidence="13">Mechanosensitive ion channel MscS</fullName>
    </recommendedName>
</protein>
<evidence type="ECO:0008006" key="13">
    <source>
        <dbReference type="Google" id="ProtNLM"/>
    </source>
</evidence>
<evidence type="ECO:0000256" key="4">
    <source>
        <dbReference type="ARBA" id="ARBA00022692"/>
    </source>
</evidence>
<feature type="domain" description="Mechanosensitive ion channel MscS C-terminal" evidence="10">
    <location>
        <begin position="717"/>
        <end position="800"/>
    </location>
</feature>
<dbReference type="Gene3D" id="2.30.30.60">
    <property type="match status" value="1"/>
</dbReference>
<comment type="similarity">
    <text evidence="2">Belongs to the MscS (TC 1.A.23) family.</text>
</comment>
<evidence type="ECO:0000256" key="2">
    <source>
        <dbReference type="ARBA" id="ARBA00008017"/>
    </source>
</evidence>
<accession>K2PA85</accession>
<feature type="compositionally biased region" description="Basic residues" evidence="7">
    <location>
        <begin position="845"/>
        <end position="854"/>
    </location>
</feature>
<feature type="transmembrane region" description="Helical" evidence="8">
    <location>
        <begin position="552"/>
        <end position="577"/>
    </location>
</feature>
<evidence type="ECO:0000256" key="6">
    <source>
        <dbReference type="ARBA" id="ARBA00023136"/>
    </source>
</evidence>
<dbReference type="InterPro" id="IPR052702">
    <property type="entry name" value="MscS-like_channel"/>
</dbReference>
<evidence type="ECO:0000256" key="8">
    <source>
        <dbReference type="SAM" id="Phobius"/>
    </source>
</evidence>
<evidence type="ECO:0000313" key="12">
    <source>
        <dbReference type="Proteomes" id="UP000007374"/>
    </source>
</evidence>
<evidence type="ECO:0000259" key="9">
    <source>
        <dbReference type="Pfam" id="PF00924"/>
    </source>
</evidence>
<organism evidence="11 12">
    <name type="scientific">Nitratireductor indicus C115</name>
    <dbReference type="NCBI Taxonomy" id="1231190"/>
    <lineage>
        <taxon>Bacteria</taxon>
        <taxon>Pseudomonadati</taxon>
        <taxon>Pseudomonadota</taxon>
        <taxon>Alphaproteobacteria</taxon>
        <taxon>Hyphomicrobiales</taxon>
        <taxon>Phyllobacteriaceae</taxon>
        <taxon>Nitratireductor</taxon>
    </lineage>
</organism>
<dbReference type="InterPro" id="IPR023408">
    <property type="entry name" value="MscS_beta-dom_sf"/>
</dbReference>
<evidence type="ECO:0000313" key="11">
    <source>
        <dbReference type="EMBL" id="EKF44061.1"/>
    </source>
</evidence>
<name>K2PA85_9HYPH</name>
<keyword evidence="3" id="KW-1003">Cell membrane</keyword>
<sequence length="854" mass="93645">MPCGPRSGNVTATNRAAVYSRPFLSETADIVTRFISVSPFSAFLAIVLGLFLSVSAFAQDVQNLVASQREVITSVEQQVDKLAAQVNDQVTDDAKLVDVRVELERLARELFDASLAFRPRLTEVNTRLEQLGAPRGEGEPAEPEEVTAERTRLLDEKASFNVLIGDAERLSVRISGVIDKIAQMRRDLFARTLSRRYDITAALGTDVLGEFTQELGKVYKTVSAWVSFTVKYRLKPLLGAGFLAVLAALCLQFGGRRLFGDFVKPDLADENPTYLSRLSVALFSTLVPSASFAVFLASSYYFLDYFRLLRVDIAPLLWAFFTVIILVYFVYKLARAILAPRMANWRLLPVRTDAARWLVVLATLTAAVTGFDHFMDQVYLQLNSQLSLTVASSLVATVVVGLLVMLIGGVRPLNDVEGRPRHWPMKFRYLLFLMGGVIIAAALLGYIGFARFISQQVVVTGAIVATMYIGFLTSGAITTEGAFAKSWLARKLERYSAFDDTTLDQIGLGLGMLINVLVVVMGVPLILLQWGFRWADLTAWGYRMAGPIQIGSLSFSVIGILTGILVFILGYFFTRWFQGWLDGSVMSRSRMDSGVRNSIRTGVGYVGLVLAGLIGVSAAGINLSNLALVAGALSLGIGFGLQNIVSNFVSGLILLAERPFKAGDWIVAGGVSGTVRKISVRATEIETFQRQTVILPNSELINAAVGNWTHRNKLGRVEIPIGVGYASDARRVHQILLDIAKSHPMVLRNPEPFVLFAGFGASSLDFEVRVYLSDITTQVTVQNDIRFAILEAFAEEGIEIPFPQQDVHVRSGRLEIDTGAQAAKETAKPVANEHAVEPQPSEAGKRRRRKIDPE</sequence>
<dbReference type="STRING" id="721133.SAMN05216176_101390"/>
<dbReference type="EMBL" id="AMSI01000002">
    <property type="protein sequence ID" value="EKF44061.1"/>
    <property type="molecule type" value="Genomic_DNA"/>
</dbReference>
<dbReference type="SUPFAM" id="SSF50182">
    <property type="entry name" value="Sm-like ribonucleoproteins"/>
    <property type="match status" value="1"/>
</dbReference>
<dbReference type="SUPFAM" id="SSF82861">
    <property type="entry name" value="Mechanosensitive channel protein MscS (YggB), transmembrane region"/>
    <property type="match status" value="1"/>
</dbReference>
<feature type="transmembrane region" description="Helical" evidence="8">
    <location>
        <begin position="598"/>
        <end position="621"/>
    </location>
</feature>
<dbReference type="PATRIC" id="fig|1231190.3.peg.961"/>
<dbReference type="Pfam" id="PF21082">
    <property type="entry name" value="MS_channel_3rd"/>
    <property type="match status" value="1"/>
</dbReference>
<evidence type="ECO:0000256" key="3">
    <source>
        <dbReference type="ARBA" id="ARBA00022475"/>
    </source>
</evidence>
<keyword evidence="4 8" id="KW-0812">Transmembrane</keyword>
<reference evidence="11 12" key="1">
    <citation type="journal article" date="2012" name="J. Bacteriol.">
        <title>Genome Sequence of Nitratireductor indicus Type Strain C115.</title>
        <authorList>
            <person name="Lai Q."/>
            <person name="Li G."/>
            <person name="Yu Z."/>
            <person name="Shao Z."/>
        </authorList>
    </citation>
    <scope>NUCLEOTIDE SEQUENCE [LARGE SCALE GENOMIC DNA]</scope>
    <source>
        <strain evidence="11 12">C115</strain>
    </source>
</reference>
<proteinExistence type="inferred from homology"/>
<keyword evidence="12" id="KW-1185">Reference proteome</keyword>
<gene>
    <name evidence="11" type="ORF">NA8A_04595</name>
</gene>
<feature type="transmembrane region" description="Helical" evidence="8">
    <location>
        <begin position="386"/>
        <end position="408"/>
    </location>
</feature>
<dbReference type="SUPFAM" id="SSF82689">
    <property type="entry name" value="Mechanosensitive channel protein MscS (YggB), C-terminal domain"/>
    <property type="match status" value="1"/>
</dbReference>
<dbReference type="InterPro" id="IPR011066">
    <property type="entry name" value="MscS_channel_C_sf"/>
</dbReference>
<dbReference type="Pfam" id="PF00924">
    <property type="entry name" value="MS_channel_2nd"/>
    <property type="match status" value="1"/>
</dbReference>
<dbReference type="GO" id="GO:0008381">
    <property type="term" value="F:mechanosensitive monoatomic ion channel activity"/>
    <property type="evidence" value="ECO:0007669"/>
    <property type="project" value="UniProtKB-ARBA"/>
</dbReference>
<feature type="transmembrane region" description="Helical" evidence="8">
    <location>
        <begin position="355"/>
        <end position="374"/>
    </location>
</feature>
<dbReference type="InterPro" id="IPR006686">
    <property type="entry name" value="MscS_channel_CS"/>
</dbReference>
<evidence type="ECO:0000259" key="10">
    <source>
        <dbReference type="Pfam" id="PF21082"/>
    </source>
</evidence>
<feature type="transmembrane region" description="Helical" evidence="8">
    <location>
        <begin position="505"/>
        <end position="532"/>
    </location>
</feature>
<comment type="caution">
    <text evidence="11">The sequence shown here is derived from an EMBL/GenBank/DDBJ whole genome shotgun (WGS) entry which is preliminary data.</text>
</comment>
<keyword evidence="6 8" id="KW-0472">Membrane</keyword>
<dbReference type="InterPro" id="IPR006685">
    <property type="entry name" value="MscS_channel_2nd"/>
</dbReference>
<feature type="region of interest" description="Disordered" evidence="7">
    <location>
        <begin position="818"/>
        <end position="854"/>
    </location>
</feature>
<evidence type="ECO:0000256" key="1">
    <source>
        <dbReference type="ARBA" id="ARBA00004651"/>
    </source>
</evidence>
<dbReference type="InterPro" id="IPR049278">
    <property type="entry name" value="MS_channel_C"/>
</dbReference>
<feature type="transmembrane region" description="Helical" evidence="8">
    <location>
        <begin position="627"/>
        <end position="655"/>
    </location>
</feature>
<comment type="subcellular location">
    <subcellularLocation>
        <location evidence="1">Cell membrane</location>
        <topology evidence="1">Multi-pass membrane protein</topology>
    </subcellularLocation>
</comment>
<dbReference type="PANTHER" id="PTHR30347:SF1">
    <property type="entry name" value="MECHANOSENSITIVE CHANNEL MSCK"/>
    <property type="match status" value="1"/>
</dbReference>
<feature type="transmembrane region" description="Helical" evidence="8">
    <location>
        <begin position="315"/>
        <end position="334"/>
    </location>
</feature>
<feature type="transmembrane region" description="Helical" evidence="8">
    <location>
        <begin position="40"/>
        <end position="58"/>
    </location>
</feature>
<dbReference type="InterPro" id="IPR010920">
    <property type="entry name" value="LSM_dom_sf"/>
</dbReference>
<feature type="transmembrane region" description="Helical" evidence="8">
    <location>
        <begin position="461"/>
        <end position="484"/>
    </location>
</feature>
<dbReference type="Proteomes" id="UP000007374">
    <property type="component" value="Unassembled WGS sequence"/>
</dbReference>
<evidence type="ECO:0000256" key="5">
    <source>
        <dbReference type="ARBA" id="ARBA00022989"/>
    </source>
</evidence>
<feature type="transmembrane region" description="Helical" evidence="8">
    <location>
        <begin position="237"/>
        <end position="259"/>
    </location>
</feature>
<dbReference type="GO" id="GO:0005886">
    <property type="term" value="C:plasma membrane"/>
    <property type="evidence" value="ECO:0007669"/>
    <property type="project" value="UniProtKB-SubCell"/>
</dbReference>
<feature type="transmembrane region" description="Helical" evidence="8">
    <location>
        <begin position="429"/>
        <end position="449"/>
    </location>
</feature>
<keyword evidence="5 8" id="KW-1133">Transmembrane helix</keyword>
<feature type="transmembrane region" description="Helical" evidence="8">
    <location>
        <begin position="280"/>
        <end position="303"/>
    </location>
</feature>
<dbReference type="AlphaFoldDB" id="K2PA85"/>
<evidence type="ECO:0000256" key="7">
    <source>
        <dbReference type="SAM" id="MobiDB-lite"/>
    </source>
</evidence>
<dbReference type="Gene3D" id="3.30.70.100">
    <property type="match status" value="1"/>
</dbReference>